<dbReference type="CDD" id="cd06325">
    <property type="entry name" value="PBP1_ABC_unchar_transporter"/>
    <property type="match status" value="1"/>
</dbReference>
<dbReference type="Proteomes" id="UP000019184">
    <property type="component" value="Unassembled WGS sequence"/>
</dbReference>
<dbReference type="PANTHER" id="PTHR35271">
    <property type="entry name" value="ABC TRANSPORTER, SUBSTRATE-BINDING LIPOPROTEIN-RELATED"/>
    <property type="match status" value="1"/>
</dbReference>
<proteinExistence type="predicted"/>
<keyword evidence="2" id="KW-1185">Reference proteome</keyword>
<organism evidence="1 2">
    <name type="scientific">Candidatus Contendobacter odensis Run_B_J11</name>
    <dbReference type="NCBI Taxonomy" id="1400861"/>
    <lineage>
        <taxon>Bacteria</taxon>
        <taxon>Pseudomonadati</taxon>
        <taxon>Pseudomonadota</taxon>
        <taxon>Gammaproteobacteria</taxon>
        <taxon>Candidatus Competibacteraceae</taxon>
        <taxon>Candidatus Contendibacter</taxon>
    </lineage>
</organism>
<dbReference type="PANTHER" id="PTHR35271:SF1">
    <property type="entry name" value="ABC TRANSPORTER, SUBSTRATE-BINDING LIPOPROTEIN"/>
    <property type="match status" value="1"/>
</dbReference>
<dbReference type="RefSeq" id="WP_230314450.1">
    <property type="nucleotide sequence ID" value="NZ_CBTK010000253.1"/>
</dbReference>
<gene>
    <name evidence="1" type="ORF">BN874_390028</name>
</gene>
<sequence>MNMALFHPLRWSWLTTALFTLMIGVMAATLALPTSAEPPMKTYRILMVLWRGEEDAVQGFRDYFATQRIPVSIMVRDAAGDLAKLPGLLKEAKAIRPDLVVTWGTSVTLALLGPYDAADPNPYLPAAGIPGIFMIVSQPVESRIVPALASSGRNITGTAYLVPEETQLRAARSYFDFDKIGIVYNDKEDNARLSVEALRALAPTLGYTLIERPLPLDRKGNPRADLIEPLVAEIAAAGAQLLYQPPDSFLNVNRDRLTQAALARGLPTLAAGENPVRNSYALMGIINRYYTVGQLTAYKARQILVEGLNPKEIPIEAPKRFSFMINLPVALQLGRYPPMNLLKFAEIIEGDTDIRRP</sequence>
<reference evidence="1 2" key="1">
    <citation type="journal article" date="2014" name="ISME J.">
        <title>Candidatus Competibacter-lineage genomes retrieved from metagenomes reveal functional metabolic diversity.</title>
        <authorList>
            <person name="McIlroy S.J."/>
            <person name="Albertsen M."/>
            <person name="Andresen E.K."/>
            <person name="Saunders A.M."/>
            <person name="Kristiansen R."/>
            <person name="Stokholm-Bjerregaard M."/>
            <person name="Nielsen K.L."/>
            <person name="Nielsen P.H."/>
        </authorList>
    </citation>
    <scope>NUCLEOTIDE SEQUENCE [LARGE SCALE GENOMIC DNA]</scope>
    <source>
        <strain evidence="1 2">Run_B_J11</strain>
    </source>
</reference>
<dbReference type="Pfam" id="PF04392">
    <property type="entry name" value="ABC_sub_bind"/>
    <property type="match status" value="1"/>
</dbReference>
<dbReference type="Gene3D" id="3.40.50.2300">
    <property type="match status" value="2"/>
</dbReference>
<dbReference type="InterPro" id="IPR007487">
    <property type="entry name" value="ABC_transpt-TYRBP-like"/>
</dbReference>
<accession>A0A7U7GD37</accession>
<protein>
    <submittedName>
        <fullName evidence="1">ABC-type uncharacterized transport system, periplasmic component</fullName>
    </submittedName>
</protein>
<evidence type="ECO:0000313" key="1">
    <source>
        <dbReference type="EMBL" id="CDH46201.1"/>
    </source>
</evidence>
<evidence type="ECO:0000313" key="2">
    <source>
        <dbReference type="Proteomes" id="UP000019184"/>
    </source>
</evidence>
<comment type="caution">
    <text evidence="1">The sequence shown here is derived from an EMBL/GenBank/DDBJ whole genome shotgun (WGS) entry which is preliminary data.</text>
</comment>
<name>A0A7U7GD37_9GAMM</name>
<dbReference type="AlphaFoldDB" id="A0A7U7GD37"/>
<dbReference type="EMBL" id="CBTK010000253">
    <property type="protein sequence ID" value="CDH46201.1"/>
    <property type="molecule type" value="Genomic_DNA"/>
</dbReference>